<proteinExistence type="predicted"/>
<evidence type="ECO:0000313" key="2">
    <source>
        <dbReference type="Proteomes" id="UP000054217"/>
    </source>
</evidence>
<sequence>MSSLEHKGVGFGITIVHPCKIANCFQDNDQLRFKYILFRITAATPLTMAFILEQGSDVMHRCRSLLPVDDDYCRLVKFSPSPVPLQTQRCS</sequence>
<name>A0A0C3NAQ5_PISTI</name>
<dbReference type="EMBL" id="KN832261">
    <property type="protein sequence ID" value="KIN92995.1"/>
    <property type="molecule type" value="Genomic_DNA"/>
</dbReference>
<dbReference type="InParanoid" id="A0A0C3NAQ5"/>
<accession>A0A0C3NAQ5</accession>
<dbReference type="AlphaFoldDB" id="A0A0C3NAQ5"/>
<protein>
    <submittedName>
        <fullName evidence="1">Uncharacterized protein</fullName>
    </submittedName>
</protein>
<dbReference type="HOGENOM" id="CLU_2427924_0_0_1"/>
<organism evidence="1 2">
    <name type="scientific">Pisolithus tinctorius Marx 270</name>
    <dbReference type="NCBI Taxonomy" id="870435"/>
    <lineage>
        <taxon>Eukaryota</taxon>
        <taxon>Fungi</taxon>
        <taxon>Dikarya</taxon>
        <taxon>Basidiomycota</taxon>
        <taxon>Agaricomycotina</taxon>
        <taxon>Agaricomycetes</taxon>
        <taxon>Agaricomycetidae</taxon>
        <taxon>Boletales</taxon>
        <taxon>Sclerodermatineae</taxon>
        <taxon>Pisolithaceae</taxon>
        <taxon>Pisolithus</taxon>
    </lineage>
</organism>
<dbReference type="Proteomes" id="UP000054217">
    <property type="component" value="Unassembled WGS sequence"/>
</dbReference>
<evidence type="ECO:0000313" key="1">
    <source>
        <dbReference type="EMBL" id="KIN92995.1"/>
    </source>
</evidence>
<keyword evidence="2" id="KW-1185">Reference proteome</keyword>
<reference evidence="2" key="2">
    <citation type="submission" date="2015-01" db="EMBL/GenBank/DDBJ databases">
        <title>Evolutionary Origins and Diversification of the Mycorrhizal Mutualists.</title>
        <authorList>
            <consortium name="DOE Joint Genome Institute"/>
            <consortium name="Mycorrhizal Genomics Consortium"/>
            <person name="Kohler A."/>
            <person name="Kuo A."/>
            <person name="Nagy L.G."/>
            <person name="Floudas D."/>
            <person name="Copeland A."/>
            <person name="Barry K.W."/>
            <person name="Cichocki N."/>
            <person name="Veneault-Fourrey C."/>
            <person name="LaButti K."/>
            <person name="Lindquist E.A."/>
            <person name="Lipzen A."/>
            <person name="Lundell T."/>
            <person name="Morin E."/>
            <person name="Murat C."/>
            <person name="Riley R."/>
            <person name="Ohm R."/>
            <person name="Sun H."/>
            <person name="Tunlid A."/>
            <person name="Henrissat B."/>
            <person name="Grigoriev I.V."/>
            <person name="Hibbett D.S."/>
            <person name="Martin F."/>
        </authorList>
    </citation>
    <scope>NUCLEOTIDE SEQUENCE [LARGE SCALE GENOMIC DNA]</scope>
    <source>
        <strain evidence="2">Marx 270</strain>
    </source>
</reference>
<gene>
    <name evidence="1" type="ORF">M404DRAFT_36498</name>
</gene>
<reference evidence="1 2" key="1">
    <citation type="submission" date="2014-04" db="EMBL/GenBank/DDBJ databases">
        <authorList>
            <consortium name="DOE Joint Genome Institute"/>
            <person name="Kuo A."/>
            <person name="Kohler A."/>
            <person name="Costa M.D."/>
            <person name="Nagy L.G."/>
            <person name="Floudas D."/>
            <person name="Copeland A."/>
            <person name="Barry K.W."/>
            <person name="Cichocki N."/>
            <person name="Veneault-Fourrey C."/>
            <person name="LaButti K."/>
            <person name="Lindquist E.A."/>
            <person name="Lipzen A."/>
            <person name="Lundell T."/>
            <person name="Morin E."/>
            <person name="Murat C."/>
            <person name="Sun H."/>
            <person name="Tunlid A."/>
            <person name="Henrissat B."/>
            <person name="Grigoriev I.V."/>
            <person name="Hibbett D.S."/>
            <person name="Martin F."/>
            <person name="Nordberg H.P."/>
            <person name="Cantor M.N."/>
            <person name="Hua S.X."/>
        </authorList>
    </citation>
    <scope>NUCLEOTIDE SEQUENCE [LARGE SCALE GENOMIC DNA]</scope>
    <source>
        <strain evidence="1 2">Marx 270</strain>
    </source>
</reference>